<dbReference type="GO" id="GO:0005524">
    <property type="term" value="F:ATP binding"/>
    <property type="evidence" value="ECO:0007669"/>
    <property type="project" value="UniProtKB-UniRule"/>
</dbReference>
<dbReference type="GO" id="GO:0051301">
    <property type="term" value="P:cell division"/>
    <property type="evidence" value="ECO:0007669"/>
    <property type="project" value="UniProtKB-KW"/>
</dbReference>
<sequence length="440" mass="47841">MDFKNKRVVIMGLGLLGGGAGAAKFFVSHGAHVVVTDTKTRDKLEGTRGELSGFDIEYVLGGHREKDFTQADLILKNPSVPSDSPFLSLARKQGIPVHMSESLFMSLSPTKNIIGVTGTRGKSTTTALIFRVLLSAGKHVHTAGNIPGQSTLSLLDQVDSSSWVVLELSSWQLESFGWWKISPHIAVLTNIYEDHLNRYASMDEYIADKQQIFMHQKKDDVFVVNGSRQITRNIAGHAPSRTVYFDATMWPSTERLQIPGGHNIENAAACLTVCRQLGVDDRTIISAISSFSGLPGRLECIRELDGVRYINDTTSTTPVAAISGMHAFPSQSIVLIAGGSSKRLPVDALADEIMTQCKALVLIKGDGTDELVRKLVEKGYTIDPADVYETLSAAVTNARKKASPGDIILFSPGFASFSMYTNEFERGNDYVTTVTSLHAS</sequence>
<dbReference type="Pfam" id="PF21799">
    <property type="entry name" value="MurD-like_N"/>
    <property type="match status" value="1"/>
</dbReference>
<keyword evidence="4 7" id="KW-0436">Ligase</keyword>
<evidence type="ECO:0000256" key="1">
    <source>
        <dbReference type="ARBA" id="ARBA00004496"/>
    </source>
</evidence>
<feature type="domain" description="Mur ligase central" evidence="10">
    <location>
        <begin position="116"/>
        <end position="243"/>
    </location>
</feature>
<comment type="catalytic activity">
    <reaction evidence="7 8">
        <text>UDP-N-acetyl-alpha-D-muramoyl-L-alanine + D-glutamate + ATP = UDP-N-acetyl-alpha-D-muramoyl-L-alanyl-D-glutamate + ADP + phosphate + H(+)</text>
        <dbReference type="Rhea" id="RHEA:16429"/>
        <dbReference type="ChEBI" id="CHEBI:15378"/>
        <dbReference type="ChEBI" id="CHEBI:29986"/>
        <dbReference type="ChEBI" id="CHEBI:30616"/>
        <dbReference type="ChEBI" id="CHEBI:43474"/>
        <dbReference type="ChEBI" id="CHEBI:83898"/>
        <dbReference type="ChEBI" id="CHEBI:83900"/>
        <dbReference type="ChEBI" id="CHEBI:456216"/>
        <dbReference type="EC" id="6.3.2.9"/>
    </reaction>
</comment>
<comment type="subcellular location">
    <subcellularLocation>
        <location evidence="1 7 8">Cytoplasm</location>
    </subcellularLocation>
</comment>
<dbReference type="HAMAP" id="MF_00639">
    <property type="entry name" value="MurD"/>
    <property type="match status" value="1"/>
</dbReference>
<organism evidence="11 12">
    <name type="scientific">Candidatus Roizmanbacteria bacterium RIFCSPLOWO2_01_FULL_45_11</name>
    <dbReference type="NCBI Taxonomy" id="1802070"/>
    <lineage>
        <taxon>Bacteria</taxon>
        <taxon>Candidatus Roizmaniibacteriota</taxon>
    </lineage>
</organism>
<dbReference type="GO" id="GO:0005737">
    <property type="term" value="C:cytoplasm"/>
    <property type="evidence" value="ECO:0007669"/>
    <property type="project" value="UniProtKB-SubCell"/>
</dbReference>
<dbReference type="GO" id="GO:0008360">
    <property type="term" value="P:regulation of cell shape"/>
    <property type="evidence" value="ECO:0007669"/>
    <property type="project" value="UniProtKB-KW"/>
</dbReference>
<dbReference type="EC" id="6.3.2.9" evidence="7 8"/>
<feature type="domain" description="Mur ligase C-terminal" evidence="9">
    <location>
        <begin position="296"/>
        <end position="412"/>
    </location>
</feature>
<comment type="function">
    <text evidence="7 8">Cell wall formation. Catalyzes the addition of glutamate to the nucleotide precursor UDP-N-acetylmuramoyl-L-alanine (UMA).</text>
</comment>
<reference evidence="11 12" key="1">
    <citation type="journal article" date="2016" name="Nat. Commun.">
        <title>Thousands of microbial genomes shed light on interconnected biogeochemical processes in an aquifer system.</title>
        <authorList>
            <person name="Anantharaman K."/>
            <person name="Brown C.T."/>
            <person name="Hug L.A."/>
            <person name="Sharon I."/>
            <person name="Castelle C.J."/>
            <person name="Probst A.J."/>
            <person name="Thomas B.C."/>
            <person name="Singh A."/>
            <person name="Wilkins M.J."/>
            <person name="Karaoz U."/>
            <person name="Brodie E.L."/>
            <person name="Williams K.H."/>
            <person name="Hubbard S.S."/>
            <person name="Banfield J.F."/>
        </authorList>
    </citation>
    <scope>NUCLEOTIDE SEQUENCE [LARGE SCALE GENOMIC DNA]</scope>
</reference>
<keyword evidence="5 7" id="KW-0547">Nucleotide-binding</keyword>
<dbReference type="Gene3D" id="3.40.50.720">
    <property type="entry name" value="NAD(P)-binding Rossmann-like Domain"/>
    <property type="match status" value="1"/>
</dbReference>
<evidence type="ECO:0000259" key="9">
    <source>
        <dbReference type="Pfam" id="PF02875"/>
    </source>
</evidence>
<dbReference type="GO" id="GO:0071555">
    <property type="term" value="P:cell wall organization"/>
    <property type="evidence" value="ECO:0007669"/>
    <property type="project" value="UniProtKB-KW"/>
</dbReference>
<evidence type="ECO:0000313" key="12">
    <source>
        <dbReference type="Proteomes" id="UP000178486"/>
    </source>
</evidence>
<dbReference type="InterPro" id="IPR036615">
    <property type="entry name" value="Mur_ligase_C_dom_sf"/>
</dbReference>
<evidence type="ECO:0000256" key="3">
    <source>
        <dbReference type="ARBA" id="ARBA00022490"/>
    </source>
</evidence>
<dbReference type="NCBIfam" id="TIGR01087">
    <property type="entry name" value="murD"/>
    <property type="match status" value="1"/>
</dbReference>
<keyword evidence="7 8" id="KW-0573">Peptidoglycan synthesis</keyword>
<dbReference type="AlphaFoldDB" id="A0A1F7JET7"/>
<comment type="pathway">
    <text evidence="2 7 8">Cell wall biogenesis; peptidoglycan biosynthesis.</text>
</comment>
<dbReference type="Gene3D" id="3.90.190.20">
    <property type="entry name" value="Mur ligase, C-terminal domain"/>
    <property type="match status" value="1"/>
</dbReference>
<dbReference type="Pfam" id="PF02875">
    <property type="entry name" value="Mur_ligase_C"/>
    <property type="match status" value="1"/>
</dbReference>
<evidence type="ECO:0000256" key="4">
    <source>
        <dbReference type="ARBA" id="ARBA00022598"/>
    </source>
</evidence>
<gene>
    <name evidence="7" type="primary">murD</name>
    <name evidence="11" type="ORF">A3B56_00800</name>
</gene>
<keyword evidence="7 8" id="KW-0961">Cell wall biogenesis/degradation</keyword>
<dbReference type="Pfam" id="PF08245">
    <property type="entry name" value="Mur_ligase_M"/>
    <property type="match status" value="1"/>
</dbReference>
<comment type="similarity">
    <text evidence="7">Belongs to the MurCDEF family.</text>
</comment>
<dbReference type="UniPathway" id="UPA00219"/>
<keyword evidence="7 8" id="KW-0131">Cell cycle</keyword>
<dbReference type="SUPFAM" id="SSF51984">
    <property type="entry name" value="MurCD N-terminal domain"/>
    <property type="match status" value="1"/>
</dbReference>
<name>A0A1F7JET7_9BACT</name>
<feature type="binding site" evidence="7">
    <location>
        <begin position="118"/>
        <end position="124"/>
    </location>
    <ligand>
        <name>ATP</name>
        <dbReference type="ChEBI" id="CHEBI:30616"/>
    </ligand>
</feature>
<keyword evidence="7 8" id="KW-0133">Cell shape</keyword>
<evidence type="ECO:0000256" key="5">
    <source>
        <dbReference type="ARBA" id="ARBA00022741"/>
    </source>
</evidence>
<dbReference type="InterPro" id="IPR036565">
    <property type="entry name" value="Mur-like_cat_sf"/>
</dbReference>
<dbReference type="InterPro" id="IPR013221">
    <property type="entry name" value="Mur_ligase_cen"/>
</dbReference>
<dbReference type="Proteomes" id="UP000178486">
    <property type="component" value="Unassembled WGS sequence"/>
</dbReference>
<dbReference type="GO" id="GO:0008764">
    <property type="term" value="F:UDP-N-acetylmuramoylalanine-D-glutamate ligase activity"/>
    <property type="evidence" value="ECO:0007669"/>
    <property type="project" value="UniProtKB-UniRule"/>
</dbReference>
<dbReference type="Gene3D" id="3.40.1190.10">
    <property type="entry name" value="Mur-like, catalytic domain"/>
    <property type="match status" value="1"/>
</dbReference>
<keyword evidence="7 8" id="KW-0132">Cell division</keyword>
<dbReference type="EMBL" id="MGAU01000039">
    <property type="protein sequence ID" value="OGK54134.1"/>
    <property type="molecule type" value="Genomic_DNA"/>
</dbReference>
<comment type="caution">
    <text evidence="11">The sequence shown here is derived from an EMBL/GenBank/DDBJ whole genome shotgun (WGS) entry which is preliminary data.</text>
</comment>
<evidence type="ECO:0000256" key="8">
    <source>
        <dbReference type="RuleBase" id="RU003664"/>
    </source>
</evidence>
<dbReference type="PANTHER" id="PTHR43692">
    <property type="entry name" value="UDP-N-ACETYLMURAMOYLALANINE--D-GLUTAMATE LIGASE"/>
    <property type="match status" value="1"/>
</dbReference>
<protein>
    <recommendedName>
        <fullName evidence="7 8">UDP-N-acetylmuramoylalanine--D-glutamate ligase</fullName>
        <ecNumber evidence="7 8">6.3.2.9</ecNumber>
    </recommendedName>
    <alternativeName>
        <fullName evidence="7">D-glutamic acid-adding enzyme</fullName>
    </alternativeName>
    <alternativeName>
        <fullName evidence="7">UDP-N-acetylmuramoyl-L-alanyl-D-glutamate synthetase</fullName>
    </alternativeName>
</protein>
<proteinExistence type="inferred from homology"/>
<evidence type="ECO:0000259" key="10">
    <source>
        <dbReference type="Pfam" id="PF08245"/>
    </source>
</evidence>
<evidence type="ECO:0000313" key="11">
    <source>
        <dbReference type="EMBL" id="OGK54134.1"/>
    </source>
</evidence>
<dbReference type="InterPro" id="IPR004101">
    <property type="entry name" value="Mur_ligase_C"/>
</dbReference>
<keyword evidence="3 7" id="KW-0963">Cytoplasm</keyword>
<evidence type="ECO:0000256" key="7">
    <source>
        <dbReference type="HAMAP-Rule" id="MF_00639"/>
    </source>
</evidence>
<evidence type="ECO:0000256" key="2">
    <source>
        <dbReference type="ARBA" id="ARBA00004752"/>
    </source>
</evidence>
<dbReference type="PANTHER" id="PTHR43692:SF1">
    <property type="entry name" value="UDP-N-ACETYLMURAMOYLALANINE--D-GLUTAMATE LIGASE"/>
    <property type="match status" value="1"/>
</dbReference>
<evidence type="ECO:0000256" key="6">
    <source>
        <dbReference type="ARBA" id="ARBA00022840"/>
    </source>
</evidence>
<dbReference type="GO" id="GO:0009252">
    <property type="term" value="P:peptidoglycan biosynthetic process"/>
    <property type="evidence" value="ECO:0007669"/>
    <property type="project" value="UniProtKB-UniRule"/>
</dbReference>
<dbReference type="SUPFAM" id="SSF53623">
    <property type="entry name" value="MurD-like peptide ligases, catalytic domain"/>
    <property type="match status" value="1"/>
</dbReference>
<accession>A0A1F7JET7</accession>
<keyword evidence="6 7" id="KW-0067">ATP-binding</keyword>
<dbReference type="SUPFAM" id="SSF53244">
    <property type="entry name" value="MurD-like peptide ligases, peptide-binding domain"/>
    <property type="match status" value="1"/>
</dbReference>
<dbReference type="InterPro" id="IPR005762">
    <property type="entry name" value="MurD"/>
</dbReference>